<dbReference type="Pfam" id="PF00535">
    <property type="entry name" value="Glycos_transf_2"/>
    <property type="match status" value="1"/>
</dbReference>
<reference evidence="2" key="2">
    <citation type="journal article" date="2024" name="Antonie Van Leeuwenhoek">
        <title>Roseihalotalea indica gen. nov., sp. nov., a halophilic Bacteroidetes from mesopelagic Southwest Indian Ocean with higher carbohydrate metabolic potential.</title>
        <authorList>
            <person name="Chen B."/>
            <person name="Zhang M."/>
            <person name="Lin D."/>
            <person name="Ye J."/>
            <person name="Tang K."/>
        </authorList>
    </citation>
    <scope>NUCLEOTIDE SEQUENCE</scope>
    <source>
        <strain evidence="2">TK19036</strain>
    </source>
</reference>
<sequence>MKSGPLVSIITPVFNRQAYISDAIQSLLKQTYSNWEMIVIDDGSQDDTPIVVKEFSKYDKRIKYKKRIDEPKGAQSCRNIGISHASGKYVIFLDSDDYLASFCLRQRVSFIEEYPNLDFAVFAGLIFNEVPGDNDVLISENRALESHIDTFLNLDAPFLNLNPIWKRKSLIKSSLHWDTDVLAFQDIDFHIAALSKNLIYTTAYQFPPDCFWRKHMGEHIGKSIYHINTVNSHYKLFLKISSELEEAGMLTSRRKQLIFGLFFENVVRQYLMQGMYEKAVEVMKLLEEDKQISKNVKLEGLAYIACFRIYRKLNSEIFIKIVNKAYYLYWPSQTLFKRRYKFCRVRYNDKIVI</sequence>
<evidence type="ECO:0000259" key="1">
    <source>
        <dbReference type="Pfam" id="PF00535"/>
    </source>
</evidence>
<dbReference type="InterPro" id="IPR029044">
    <property type="entry name" value="Nucleotide-diphossugar_trans"/>
</dbReference>
<organism evidence="2">
    <name type="scientific">Roseihalotalea indica</name>
    <dbReference type="NCBI Taxonomy" id="2867963"/>
    <lineage>
        <taxon>Bacteria</taxon>
        <taxon>Pseudomonadati</taxon>
        <taxon>Bacteroidota</taxon>
        <taxon>Cytophagia</taxon>
        <taxon>Cytophagales</taxon>
        <taxon>Catalimonadaceae</taxon>
        <taxon>Roseihalotalea</taxon>
    </lineage>
</organism>
<accession>A0AA49GMD9</accession>
<proteinExistence type="predicted"/>
<feature type="domain" description="Glycosyltransferase 2-like" evidence="1">
    <location>
        <begin position="8"/>
        <end position="121"/>
    </location>
</feature>
<dbReference type="CDD" id="cd00761">
    <property type="entry name" value="Glyco_tranf_GTA_type"/>
    <property type="match status" value="1"/>
</dbReference>
<dbReference type="PANTHER" id="PTHR43685:SF2">
    <property type="entry name" value="GLYCOSYLTRANSFERASE 2-LIKE DOMAIN-CONTAINING PROTEIN"/>
    <property type="match status" value="1"/>
</dbReference>
<dbReference type="PANTHER" id="PTHR43685">
    <property type="entry name" value="GLYCOSYLTRANSFERASE"/>
    <property type="match status" value="1"/>
</dbReference>
<evidence type="ECO:0000313" key="2">
    <source>
        <dbReference type="EMBL" id="WKN36962.1"/>
    </source>
</evidence>
<dbReference type="AlphaFoldDB" id="A0AA49GMD9"/>
<reference evidence="2" key="1">
    <citation type="journal article" date="2023" name="Comput. Struct. Biotechnol. J.">
        <title>Discovery of a novel marine Bacteroidetes with a rich repertoire of carbohydrate-active enzymes.</title>
        <authorList>
            <person name="Chen B."/>
            <person name="Liu G."/>
            <person name="Chen Q."/>
            <person name="Wang H."/>
            <person name="Liu L."/>
            <person name="Tang K."/>
        </authorList>
    </citation>
    <scope>NUCLEOTIDE SEQUENCE</scope>
    <source>
        <strain evidence="2">TK19036</strain>
    </source>
</reference>
<dbReference type="InterPro" id="IPR001173">
    <property type="entry name" value="Glyco_trans_2-like"/>
</dbReference>
<dbReference type="Gene3D" id="3.90.550.10">
    <property type="entry name" value="Spore Coat Polysaccharide Biosynthesis Protein SpsA, Chain A"/>
    <property type="match status" value="1"/>
</dbReference>
<name>A0AA49GMD9_9BACT</name>
<protein>
    <submittedName>
        <fullName evidence="2">Glycosyltransferase family 2 protein</fullName>
    </submittedName>
</protein>
<gene>
    <name evidence="2" type="ORF">K4G66_31845</name>
</gene>
<dbReference type="EMBL" id="CP120682">
    <property type="protein sequence ID" value="WKN36962.1"/>
    <property type="molecule type" value="Genomic_DNA"/>
</dbReference>
<dbReference type="SUPFAM" id="SSF53448">
    <property type="entry name" value="Nucleotide-diphospho-sugar transferases"/>
    <property type="match status" value="1"/>
</dbReference>
<dbReference type="InterPro" id="IPR050834">
    <property type="entry name" value="Glycosyltransf_2"/>
</dbReference>